<dbReference type="CDD" id="cd11386">
    <property type="entry name" value="MCP_signal"/>
    <property type="match status" value="1"/>
</dbReference>
<dbReference type="CDD" id="cd19411">
    <property type="entry name" value="MCP2201-like_sensor"/>
    <property type="match status" value="1"/>
</dbReference>
<keyword evidence="6" id="KW-0472">Membrane</keyword>
<keyword evidence="5" id="KW-0175">Coiled coil</keyword>
<feature type="coiled-coil region" evidence="5">
    <location>
        <begin position="303"/>
        <end position="365"/>
    </location>
</feature>
<dbReference type="InterPro" id="IPR004090">
    <property type="entry name" value="Chemotax_Me-accpt_rcpt"/>
</dbReference>
<keyword evidence="9" id="KW-1185">Reference proteome</keyword>
<feature type="transmembrane region" description="Helical" evidence="6">
    <location>
        <begin position="7"/>
        <end position="26"/>
    </location>
</feature>
<dbReference type="PANTHER" id="PTHR32089">
    <property type="entry name" value="METHYL-ACCEPTING CHEMOTAXIS PROTEIN MCPB"/>
    <property type="match status" value="1"/>
</dbReference>
<evidence type="ECO:0000256" key="6">
    <source>
        <dbReference type="SAM" id="Phobius"/>
    </source>
</evidence>
<evidence type="ECO:0000313" key="8">
    <source>
        <dbReference type="EMBL" id="REG83759.1"/>
    </source>
</evidence>
<dbReference type="GO" id="GO:0006935">
    <property type="term" value="P:chemotaxis"/>
    <property type="evidence" value="ECO:0007669"/>
    <property type="project" value="InterPro"/>
</dbReference>
<comment type="caution">
    <text evidence="8">The sequence shown here is derived from an EMBL/GenBank/DDBJ whole genome shotgun (WGS) entry which is preliminary data.</text>
</comment>
<dbReference type="RefSeq" id="WP_115897443.1">
    <property type="nucleotide sequence ID" value="NZ_QUNG01000005.1"/>
</dbReference>
<accession>A0A3E0DNN4</accession>
<dbReference type="GO" id="GO:0007165">
    <property type="term" value="P:signal transduction"/>
    <property type="evidence" value="ECO:0007669"/>
    <property type="project" value="UniProtKB-KW"/>
</dbReference>
<dbReference type="InterPro" id="IPR024478">
    <property type="entry name" value="HlyB_4HB_MCP"/>
</dbReference>
<evidence type="ECO:0000256" key="5">
    <source>
        <dbReference type="SAM" id="Coils"/>
    </source>
</evidence>
<evidence type="ECO:0000256" key="1">
    <source>
        <dbReference type="ARBA" id="ARBA00004370"/>
    </source>
</evidence>
<comment type="subcellular location">
    <subcellularLocation>
        <location evidence="1">Membrane</location>
    </subcellularLocation>
</comment>
<dbReference type="InterPro" id="IPR047347">
    <property type="entry name" value="YvaQ-like_sensor"/>
</dbReference>
<dbReference type="Pfam" id="PF12729">
    <property type="entry name" value="4HB_MCP_1"/>
    <property type="match status" value="1"/>
</dbReference>
<protein>
    <submittedName>
        <fullName evidence="8">Methyl-accepting chemotaxis protein</fullName>
    </submittedName>
</protein>
<keyword evidence="6" id="KW-1133">Transmembrane helix</keyword>
<evidence type="ECO:0000259" key="7">
    <source>
        <dbReference type="PROSITE" id="PS50111"/>
    </source>
</evidence>
<dbReference type="SUPFAM" id="SSF58104">
    <property type="entry name" value="Methyl-accepting chemotaxis protein (MCP) signaling domain"/>
    <property type="match status" value="1"/>
</dbReference>
<reference evidence="8 9" key="1">
    <citation type="submission" date="2018-08" db="EMBL/GenBank/DDBJ databases">
        <title>Genomic Encyclopedia of Type Strains, Phase III (KMG-III): the genomes of soil and plant-associated and newly described type strains.</title>
        <authorList>
            <person name="Whitman W."/>
        </authorList>
    </citation>
    <scope>NUCLEOTIDE SEQUENCE [LARGE SCALE GENOMIC DNA]</scope>
    <source>
        <strain evidence="8 9">CECT 7375</strain>
    </source>
</reference>
<evidence type="ECO:0000256" key="4">
    <source>
        <dbReference type="PROSITE-ProRule" id="PRU00284"/>
    </source>
</evidence>
<dbReference type="PRINTS" id="PR00260">
    <property type="entry name" value="CHEMTRNSDUCR"/>
</dbReference>
<evidence type="ECO:0000256" key="2">
    <source>
        <dbReference type="ARBA" id="ARBA00023224"/>
    </source>
</evidence>
<dbReference type="Proteomes" id="UP000256542">
    <property type="component" value="Unassembled WGS sequence"/>
</dbReference>
<keyword evidence="2 4" id="KW-0807">Transducer</keyword>
<dbReference type="OrthoDB" id="2489132at2"/>
<sequence>MTINARLVIGFGITLALTVILTVIAIHRVNFIDSTITQMTDINSVKQRYAIDFRGSVHDRAIAVRDVVLARDNNEVSAVIKDIEELHQFYQKSANMLSSAKLPMTAQEQSIYRKIQSIEEKTLPLIQRIISAKQANDLDSAHALLLNEAKPSFVEWLAAINAFINLEEMANQQATRETREVSSSFQGWMITLAAVAIIIGLSVAYLIGRRIKNAVGGEPQAAADVIAEISKGDLTGSVSSCCPNSMMSSVQIMQQQLVSIVNGIMRSSNELSQRSATVASGTKQSLVAADTQLEYTNSAAHKLVEMNDSINAISNRVRETESNSNVTAELSLKGQTAVQKVATEIEQVSLTVQATVEQVNTLEERTRSIGDIINVIRGISEQTNLLALNAAIEAARAGETGRGFAVVADEVRHLAQRTGDATGDIEKMILQVQEETKASVEAMETTVPKVQNGLLLTQEANTLLNEIQQQSKNSLENVLEVVAATAQQVATVAEINSEIQEVANMSKETSQALQVNADETLALQQLSEKLKADINYFKVQ</sequence>
<proteinExistence type="inferred from homology"/>
<keyword evidence="6" id="KW-0812">Transmembrane</keyword>
<organism evidence="8 9">
    <name type="scientific">Marinomonas pollencensis</name>
    <dbReference type="NCBI Taxonomy" id="491954"/>
    <lineage>
        <taxon>Bacteria</taxon>
        <taxon>Pseudomonadati</taxon>
        <taxon>Pseudomonadota</taxon>
        <taxon>Gammaproteobacteria</taxon>
        <taxon>Oceanospirillales</taxon>
        <taxon>Oceanospirillaceae</taxon>
        <taxon>Marinomonas</taxon>
    </lineage>
</organism>
<evidence type="ECO:0000256" key="3">
    <source>
        <dbReference type="ARBA" id="ARBA00029447"/>
    </source>
</evidence>
<evidence type="ECO:0000313" key="9">
    <source>
        <dbReference type="Proteomes" id="UP000256542"/>
    </source>
</evidence>
<dbReference type="GO" id="GO:0004888">
    <property type="term" value="F:transmembrane signaling receptor activity"/>
    <property type="evidence" value="ECO:0007669"/>
    <property type="project" value="InterPro"/>
</dbReference>
<feature type="transmembrane region" description="Helical" evidence="6">
    <location>
        <begin position="185"/>
        <end position="207"/>
    </location>
</feature>
<dbReference type="GO" id="GO:0016020">
    <property type="term" value="C:membrane"/>
    <property type="evidence" value="ECO:0007669"/>
    <property type="project" value="UniProtKB-SubCell"/>
</dbReference>
<dbReference type="InterPro" id="IPR004089">
    <property type="entry name" value="MCPsignal_dom"/>
</dbReference>
<dbReference type="FunFam" id="1.10.287.950:FF:000001">
    <property type="entry name" value="Methyl-accepting chemotaxis sensory transducer"/>
    <property type="match status" value="1"/>
</dbReference>
<dbReference type="Gene3D" id="1.10.287.950">
    <property type="entry name" value="Methyl-accepting chemotaxis protein"/>
    <property type="match status" value="1"/>
</dbReference>
<dbReference type="Pfam" id="PF00015">
    <property type="entry name" value="MCPsignal"/>
    <property type="match status" value="1"/>
</dbReference>
<comment type="similarity">
    <text evidence="3">Belongs to the methyl-accepting chemotaxis (MCP) protein family.</text>
</comment>
<name>A0A3E0DNN4_9GAMM</name>
<dbReference type="PROSITE" id="PS50111">
    <property type="entry name" value="CHEMOTAXIS_TRANSDUC_2"/>
    <property type="match status" value="1"/>
</dbReference>
<gene>
    <name evidence="8" type="ORF">DFP81_105125</name>
</gene>
<dbReference type="EMBL" id="QUNG01000005">
    <property type="protein sequence ID" value="REG83759.1"/>
    <property type="molecule type" value="Genomic_DNA"/>
</dbReference>
<feature type="domain" description="Methyl-accepting transducer" evidence="7">
    <location>
        <begin position="267"/>
        <end position="503"/>
    </location>
</feature>
<dbReference type="PANTHER" id="PTHR32089:SF112">
    <property type="entry name" value="LYSOZYME-LIKE PROTEIN-RELATED"/>
    <property type="match status" value="1"/>
</dbReference>
<dbReference type="SMART" id="SM00283">
    <property type="entry name" value="MA"/>
    <property type="match status" value="1"/>
</dbReference>
<dbReference type="AlphaFoldDB" id="A0A3E0DNN4"/>